<proteinExistence type="predicted"/>
<protein>
    <submittedName>
        <fullName evidence="2">Porin</fullName>
    </submittedName>
</protein>
<dbReference type="EMBL" id="CP022098">
    <property type="protein sequence ID" value="ATB39017.1"/>
    <property type="molecule type" value="Genomic_DNA"/>
</dbReference>
<dbReference type="Pfam" id="PF07396">
    <property type="entry name" value="Porin_O_P"/>
    <property type="match status" value="1"/>
</dbReference>
<dbReference type="SUPFAM" id="SSF56935">
    <property type="entry name" value="Porins"/>
    <property type="match status" value="1"/>
</dbReference>
<name>A0A250J6B4_9BACT</name>
<keyword evidence="1" id="KW-0732">Signal</keyword>
<dbReference type="RefSeq" id="WP_095987109.1">
    <property type="nucleotide sequence ID" value="NZ_CP022098.1"/>
</dbReference>
<evidence type="ECO:0000313" key="3">
    <source>
        <dbReference type="Proteomes" id="UP000217257"/>
    </source>
</evidence>
<dbReference type="Gene3D" id="2.40.160.10">
    <property type="entry name" value="Porin"/>
    <property type="match status" value="1"/>
</dbReference>
<dbReference type="InterPro" id="IPR023614">
    <property type="entry name" value="Porin_dom_sf"/>
</dbReference>
<gene>
    <name evidence="2" type="ORF">CYFUS_004456</name>
</gene>
<feature type="signal peptide" evidence="1">
    <location>
        <begin position="1"/>
        <end position="19"/>
    </location>
</feature>
<feature type="chain" id="PRO_5012490516" evidence="1">
    <location>
        <begin position="20"/>
        <end position="413"/>
    </location>
</feature>
<dbReference type="InterPro" id="IPR010870">
    <property type="entry name" value="Porin_O/P"/>
</dbReference>
<organism evidence="2 3">
    <name type="scientific">Cystobacter fuscus</name>
    <dbReference type="NCBI Taxonomy" id="43"/>
    <lineage>
        <taxon>Bacteria</taxon>
        <taxon>Pseudomonadati</taxon>
        <taxon>Myxococcota</taxon>
        <taxon>Myxococcia</taxon>
        <taxon>Myxococcales</taxon>
        <taxon>Cystobacterineae</taxon>
        <taxon>Archangiaceae</taxon>
        <taxon>Cystobacter</taxon>
    </lineage>
</organism>
<evidence type="ECO:0000256" key="1">
    <source>
        <dbReference type="SAM" id="SignalP"/>
    </source>
</evidence>
<accession>A0A250J6B4</accession>
<sequence length="413" mass="44340">MRTLKRGWMVASLMTWSFAAPVRADEAPPPANAPTATSQITLPSTGGLNVTSSNGQFEVTLRGRIQVDGGAFRNDALGTKNVSGTELRRVRLGAAGQALGWRYLVEVDFAGDGVEAQDLWISRTLGPGQLTVGQFKPAFSIEDQTNDLYVVMQERSFLASTLAPGFQIGVGYAGDVGVFTYGVALYNLDRNNASHDRGFGGSGRVTFAPWRTEGRVLHVGVAVAREHTDLMGDGKQPGVSLRVRTAGHLADGSRFLLLGFNDNSSVDSTKGVLELAGVYGPLSLQAEAAQGRYASRSARGRLSTWYVQASGFLTGESRAYDATRGRFQRLVPRGRFGALELAVRYDVARGLTTPAVEVSNGIEVHAATAGINWYVNERVRLTVNGILATVEDPLNVTALDDTRAVTARLQLEF</sequence>
<evidence type="ECO:0000313" key="2">
    <source>
        <dbReference type="EMBL" id="ATB39017.1"/>
    </source>
</evidence>
<reference evidence="2 3" key="1">
    <citation type="submission" date="2017-06" db="EMBL/GenBank/DDBJ databases">
        <title>Sequencing and comparative analysis of myxobacterial genomes.</title>
        <authorList>
            <person name="Rupp O."/>
            <person name="Goesmann A."/>
            <person name="Sogaard-Andersen L."/>
        </authorList>
    </citation>
    <scope>NUCLEOTIDE SEQUENCE [LARGE SCALE GENOMIC DNA]</scope>
    <source>
        <strain evidence="2 3">DSM 52655</strain>
    </source>
</reference>
<dbReference type="KEGG" id="cfus:CYFUS_004456"/>
<dbReference type="Proteomes" id="UP000217257">
    <property type="component" value="Chromosome"/>
</dbReference>
<dbReference type="AlphaFoldDB" id="A0A250J6B4"/>